<evidence type="ECO:0000256" key="4">
    <source>
        <dbReference type="ARBA" id="ARBA00022989"/>
    </source>
</evidence>
<keyword evidence="4 7" id="KW-1133">Transmembrane helix</keyword>
<dbReference type="AlphaFoldDB" id="A0A7W3R8J0"/>
<feature type="transmembrane region" description="Helical" evidence="7">
    <location>
        <begin position="169"/>
        <end position="191"/>
    </location>
</feature>
<dbReference type="RefSeq" id="WP_182705315.1">
    <property type="nucleotide sequence ID" value="NZ_JACJII010000001.1"/>
</dbReference>
<feature type="compositionally biased region" description="Pro residues" evidence="6">
    <location>
        <begin position="21"/>
        <end position="56"/>
    </location>
</feature>
<feature type="transmembrane region" description="Helical" evidence="7">
    <location>
        <begin position="73"/>
        <end position="95"/>
    </location>
</feature>
<sequence>MNPPPHDPGSSPGPEDRPPWDRPQPPPYEQQPPPPYGEQPPPYKGEYAGPPPSYGWGPPPGPAAGLASRWARLGAALVDIILVGAVITLVTWPFLDYDRILEGPRGEEVFVPAGQWAANFLGAFLAFLYYWLMTYKWGRTLGKMALGIQVVRAADGGAVTQGQAAGRSAFYSVLGGLCACIGLIDVLWLLWDERRQCLHDKVAGTVVRKMVPGSVDPYAGR</sequence>
<evidence type="ECO:0000313" key="10">
    <source>
        <dbReference type="Proteomes" id="UP000539313"/>
    </source>
</evidence>
<evidence type="ECO:0000259" key="8">
    <source>
        <dbReference type="Pfam" id="PF06271"/>
    </source>
</evidence>
<dbReference type="InterPro" id="IPR051791">
    <property type="entry name" value="Pra-immunoreactive"/>
</dbReference>
<dbReference type="InterPro" id="IPR010432">
    <property type="entry name" value="RDD"/>
</dbReference>
<comment type="subcellular location">
    <subcellularLocation>
        <location evidence="1">Cell membrane</location>
        <topology evidence="1">Multi-pass membrane protein</topology>
    </subcellularLocation>
</comment>
<dbReference type="PANTHER" id="PTHR36115:SF4">
    <property type="entry name" value="MEMBRANE PROTEIN"/>
    <property type="match status" value="1"/>
</dbReference>
<evidence type="ECO:0000313" key="9">
    <source>
        <dbReference type="EMBL" id="MBA9003614.1"/>
    </source>
</evidence>
<feature type="transmembrane region" description="Helical" evidence="7">
    <location>
        <begin position="115"/>
        <end position="133"/>
    </location>
</feature>
<reference evidence="9 10" key="1">
    <citation type="submission" date="2020-08" db="EMBL/GenBank/DDBJ databases">
        <title>Sequencing the genomes of 1000 actinobacteria strains.</title>
        <authorList>
            <person name="Klenk H.-P."/>
        </authorList>
    </citation>
    <scope>NUCLEOTIDE SEQUENCE [LARGE SCALE GENOMIC DNA]</scope>
    <source>
        <strain evidence="9 10">DSM 45823</strain>
    </source>
</reference>
<gene>
    <name evidence="9" type="ORF">HNR21_002496</name>
</gene>
<evidence type="ECO:0000256" key="2">
    <source>
        <dbReference type="ARBA" id="ARBA00022475"/>
    </source>
</evidence>
<feature type="domain" description="RDD" evidence="8">
    <location>
        <begin position="67"/>
        <end position="204"/>
    </location>
</feature>
<evidence type="ECO:0000256" key="6">
    <source>
        <dbReference type="SAM" id="MobiDB-lite"/>
    </source>
</evidence>
<protein>
    <submittedName>
        <fullName evidence="9">Putative RDD family membrane protein YckC</fullName>
    </submittedName>
</protein>
<keyword evidence="2" id="KW-1003">Cell membrane</keyword>
<dbReference type="Pfam" id="PF06271">
    <property type="entry name" value="RDD"/>
    <property type="match status" value="1"/>
</dbReference>
<name>A0A7W3R8J0_9ACTN</name>
<dbReference type="Proteomes" id="UP000539313">
    <property type="component" value="Unassembled WGS sequence"/>
</dbReference>
<organism evidence="9 10">
    <name type="scientific">Thermomonospora cellulosilytica</name>
    <dbReference type="NCBI Taxonomy" id="1411118"/>
    <lineage>
        <taxon>Bacteria</taxon>
        <taxon>Bacillati</taxon>
        <taxon>Actinomycetota</taxon>
        <taxon>Actinomycetes</taxon>
        <taxon>Streptosporangiales</taxon>
        <taxon>Thermomonosporaceae</taxon>
        <taxon>Thermomonospora</taxon>
    </lineage>
</organism>
<accession>A0A7W3R8J0</accession>
<evidence type="ECO:0000256" key="7">
    <source>
        <dbReference type="SAM" id="Phobius"/>
    </source>
</evidence>
<evidence type="ECO:0000256" key="3">
    <source>
        <dbReference type="ARBA" id="ARBA00022692"/>
    </source>
</evidence>
<evidence type="ECO:0000256" key="1">
    <source>
        <dbReference type="ARBA" id="ARBA00004651"/>
    </source>
</evidence>
<dbReference type="PANTHER" id="PTHR36115">
    <property type="entry name" value="PROLINE-RICH ANTIGEN HOMOLOG-RELATED"/>
    <property type="match status" value="1"/>
</dbReference>
<keyword evidence="5 7" id="KW-0472">Membrane</keyword>
<feature type="region of interest" description="Disordered" evidence="6">
    <location>
        <begin position="1"/>
        <end position="56"/>
    </location>
</feature>
<dbReference type="EMBL" id="JACJII010000001">
    <property type="protein sequence ID" value="MBA9003614.1"/>
    <property type="molecule type" value="Genomic_DNA"/>
</dbReference>
<evidence type="ECO:0000256" key="5">
    <source>
        <dbReference type="ARBA" id="ARBA00023136"/>
    </source>
</evidence>
<dbReference type="GO" id="GO:0005886">
    <property type="term" value="C:plasma membrane"/>
    <property type="evidence" value="ECO:0007669"/>
    <property type="project" value="UniProtKB-SubCell"/>
</dbReference>
<comment type="caution">
    <text evidence="9">The sequence shown here is derived from an EMBL/GenBank/DDBJ whole genome shotgun (WGS) entry which is preliminary data.</text>
</comment>
<keyword evidence="3 7" id="KW-0812">Transmembrane</keyword>
<keyword evidence="10" id="KW-1185">Reference proteome</keyword>
<proteinExistence type="predicted"/>